<feature type="transmembrane region" description="Helical" evidence="1">
    <location>
        <begin position="358"/>
        <end position="379"/>
    </location>
</feature>
<feature type="transmembrane region" description="Helical" evidence="1">
    <location>
        <begin position="130"/>
        <end position="148"/>
    </location>
</feature>
<reference evidence="3" key="1">
    <citation type="submission" date="2022-01" db="EMBL/GenBank/DDBJ databases">
        <authorList>
            <person name="Criscuolo A."/>
        </authorList>
    </citation>
    <scope>NUCLEOTIDE SEQUENCE</scope>
    <source>
        <strain evidence="3">CIP111891</strain>
    </source>
</reference>
<feature type="transmembrane region" description="Helical" evidence="1">
    <location>
        <begin position="12"/>
        <end position="33"/>
    </location>
</feature>
<dbReference type="RefSeq" id="WP_236288647.1">
    <property type="nucleotide sequence ID" value="NZ_CAKMMW010000008.1"/>
</dbReference>
<sequence>MELKINKIKVTLSYLFAFFLSLLLVAITMRLWLANLNIPFVYAGDAVLTIEFVKTMIDEGWILQNSFVGAPYTSQLFDFPMADNFHFAIMKIISLFNSNPSFVVNTYYILTFPLTTITSLYVLRHFKIGYLSALTASILFTFIPYHFLRGIMHLFLSSYYLIPLIILLSLWLMSNEDILLDYKDKKISVISDKKTVTIIIICILTASTGVYYAFFACFIFLLSGICASISSKSYLPIYRTFLSLVIVILSLIINLSPNILFTFFNGSNKLVASRNPIEAEVYGMKITQLFIPVYDHGFSILNKIIKAYSLHPLPNEGSEYLGIVGSIGFLILILMLFVRTNGIRSNLVDQLSRMNIGIILLATIGGFGSIFALLISSQIRAYNRISVFIAFLSLFALFYLIDSVIKKYSQSFLRKSIFWFLTISLLIIGLIDQTSINNIPQYNSIEKEYKNDEIFVKKIEDVLPNNAMVFQLPYVPFPEYPPVYKMGDYELFKGYIHSKSLRWSYGSMKGREGSMWIKEVSSQPIDKLLEIIVTAGFEGLYIDRFGYEDNGDGLEKKIKEITNISPLESGNHRLAFYDLSNLRNSIKNKYTEKEWNSKVEETLHPVLLDWNNTVVEGSQENNWRWLSKTGTLTVTNTSNVTRTIDMSMELATGYDELSNLIIKSSIFSDELQINAKNKLYSKKITVPPGNYNIEFTSDAKRIVAPTDPRYLVFRVNNFKWEVE</sequence>
<evidence type="ECO:0000313" key="3">
    <source>
        <dbReference type="EMBL" id="CAH1208501.1"/>
    </source>
</evidence>
<proteinExistence type="predicted"/>
<feature type="transmembrane region" description="Helical" evidence="1">
    <location>
        <begin position="385"/>
        <end position="405"/>
    </location>
</feature>
<feature type="domain" description="DUF6311" evidence="2">
    <location>
        <begin position="91"/>
        <end position="359"/>
    </location>
</feature>
<name>A0ABM9CAN1_9BACL</name>
<dbReference type="Pfam" id="PF19830">
    <property type="entry name" value="DUF6311"/>
    <property type="match status" value="1"/>
</dbReference>
<organism evidence="3 4">
    <name type="scientific">Paenibacillus allorhizoplanae</name>
    <dbReference type="NCBI Taxonomy" id="2905648"/>
    <lineage>
        <taxon>Bacteria</taxon>
        <taxon>Bacillati</taxon>
        <taxon>Bacillota</taxon>
        <taxon>Bacilli</taxon>
        <taxon>Bacillales</taxon>
        <taxon>Paenibacillaceae</taxon>
        <taxon>Paenibacillus</taxon>
    </lineage>
</organism>
<keyword evidence="1" id="KW-0472">Membrane</keyword>
<feature type="transmembrane region" description="Helical" evidence="1">
    <location>
        <begin position="195"/>
        <end position="221"/>
    </location>
</feature>
<feature type="transmembrane region" description="Helical" evidence="1">
    <location>
        <begin position="417"/>
        <end position="436"/>
    </location>
</feature>
<keyword evidence="4" id="KW-1185">Reference proteome</keyword>
<comment type="caution">
    <text evidence="3">The sequence shown here is derived from an EMBL/GenBank/DDBJ whole genome shotgun (WGS) entry which is preliminary data.</text>
</comment>
<feature type="transmembrane region" description="Helical" evidence="1">
    <location>
        <begin position="241"/>
        <end position="265"/>
    </location>
</feature>
<protein>
    <recommendedName>
        <fullName evidence="2">DUF6311 domain-containing protein</fullName>
    </recommendedName>
</protein>
<dbReference type="Proteomes" id="UP000838821">
    <property type="component" value="Unassembled WGS sequence"/>
</dbReference>
<dbReference type="EMBL" id="CAKMMW010000008">
    <property type="protein sequence ID" value="CAH1208501.1"/>
    <property type="molecule type" value="Genomic_DNA"/>
</dbReference>
<evidence type="ECO:0000313" key="4">
    <source>
        <dbReference type="Proteomes" id="UP000838821"/>
    </source>
</evidence>
<accession>A0ABM9CAN1</accession>
<evidence type="ECO:0000256" key="1">
    <source>
        <dbReference type="SAM" id="Phobius"/>
    </source>
</evidence>
<feature type="transmembrane region" description="Helical" evidence="1">
    <location>
        <begin position="154"/>
        <end position="174"/>
    </location>
</feature>
<dbReference type="InterPro" id="IPR046278">
    <property type="entry name" value="DUF6311"/>
</dbReference>
<feature type="transmembrane region" description="Helical" evidence="1">
    <location>
        <begin position="320"/>
        <end position="338"/>
    </location>
</feature>
<evidence type="ECO:0000259" key="2">
    <source>
        <dbReference type="Pfam" id="PF19830"/>
    </source>
</evidence>
<keyword evidence="1" id="KW-1133">Transmembrane helix</keyword>
<keyword evidence="1" id="KW-0812">Transmembrane</keyword>
<gene>
    <name evidence="3" type="ORF">PAECIP111891_03231</name>
</gene>
<feature type="transmembrane region" description="Helical" evidence="1">
    <location>
        <begin position="106"/>
        <end position="123"/>
    </location>
</feature>